<name>A0ABR6FGZ2_9BURK</name>
<dbReference type="RefSeq" id="WP_110382797.1">
    <property type="nucleotide sequence ID" value="NZ_JACHVZ010000003.1"/>
</dbReference>
<gene>
    <name evidence="1" type="ORF">FHX59_001095</name>
</gene>
<keyword evidence="2" id="KW-1185">Reference proteome</keyword>
<evidence type="ECO:0000313" key="1">
    <source>
        <dbReference type="EMBL" id="MBB2926686.1"/>
    </source>
</evidence>
<dbReference type="EMBL" id="JACHVZ010000003">
    <property type="protein sequence ID" value="MBB2926686.1"/>
    <property type="molecule type" value="Genomic_DNA"/>
</dbReference>
<sequence>MRLADGRLSAQERPLVVSTRLAVHGPFSARRPKIALGLIQRNVVLGTTGGTIVMGPGGLPAALVDLDLIAKNVQIEGPLNNTFSSGTALTRILEALARRSAERYARPRRVQRVPCILPRARAGAFRCRQASD</sequence>
<comment type="caution">
    <text evidence="1">The sequence shown here is derived from an EMBL/GenBank/DDBJ whole genome shotgun (WGS) entry which is preliminary data.</text>
</comment>
<evidence type="ECO:0000313" key="2">
    <source>
        <dbReference type="Proteomes" id="UP000533533"/>
    </source>
</evidence>
<proteinExistence type="predicted"/>
<organism evidence="1 2">
    <name type="scientific">Paraburkholderia silvatlantica</name>
    <dbReference type="NCBI Taxonomy" id="321895"/>
    <lineage>
        <taxon>Bacteria</taxon>
        <taxon>Pseudomonadati</taxon>
        <taxon>Pseudomonadota</taxon>
        <taxon>Betaproteobacteria</taxon>
        <taxon>Burkholderiales</taxon>
        <taxon>Burkholderiaceae</taxon>
        <taxon>Paraburkholderia</taxon>
    </lineage>
</organism>
<dbReference type="Proteomes" id="UP000533533">
    <property type="component" value="Unassembled WGS sequence"/>
</dbReference>
<accession>A0ABR6FGZ2</accession>
<reference evidence="1 2" key="1">
    <citation type="submission" date="2020-08" db="EMBL/GenBank/DDBJ databases">
        <title>Genomic Encyclopedia of Type Strains, Phase IV (KMG-V): Genome sequencing to study the core and pangenomes of soil and plant-associated prokaryotes.</title>
        <authorList>
            <person name="Whitman W."/>
        </authorList>
    </citation>
    <scope>NUCLEOTIDE SEQUENCE [LARGE SCALE GENOMIC DNA]</scope>
    <source>
        <strain evidence="1 2">SRMrh-85</strain>
    </source>
</reference>
<protein>
    <submittedName>
        <fullName evidence="1">Uncharacterized protein</fullName>
    </submittedName>
</protein>